<dbReference type="CDD" id="cd02440">
    <property type="entry name" value="AdoMet_MTases"/>
    <property type="match status" value="1"/>
</dbReference>
<protein>
    <recommendedName>
        <fullName evidence="3">Methyltransferase type 11 domain-containing protein</fullName>
    </recommendedName>
</protein>
<evidence type="ECO:0000313" key="2">
    <source>
        <dbReference type="Proteomes" id="UP000034749"/>
    </source>
</evidence>
<sequence length="152" mass="18192">MKYIHANVLAFLSNEKYDFAICRFLIHYLTDEEQVLFLKNAYNNLKKDGYILLINFVVDERENYNAKRTIFDFIQEKKEISKRTIPTSDDVKEKCKQAVFTIEREVKKKYSISINDFYKSRFNLTSDQVKELINIIKKMDHGEFQICLLLKK</sequence>
<dbReference type="AlphaFoldDB" id="A0A0G0W395"/>
<organism evidence="1 2">
    <name type="scientific">Candidatus Nomurabacteria bacterium GW2011_GWA2_40_9</name>
    <dbReference type="NCBI Taxonomy" id="1618734"/>
    <lineage>
        <taxon>Bacteria</taxon>
        <taxon>Candidatus Nomuraibacteriota</taxon>
    </lineage>
</organism>
<proteinExistence type="predicted"/>
<gene>
    <name evidence="1" type="ORF">UU24_C0029G0006</name>
</gene>
<dbReference type="SUPFAM" id="SSF53335">
    <property type="entry name" value="S-adenosyl-L-methionine-dependent methyltransferases"/>
    <property type="match status" value="1"/>
</dbReference>
<accession>A0A0G0W395</accession>
<evidence type="ECO:0000313" key="1">
    <source>
        <dbReference type="EMBL" id="KKR78660.1"/>
    </source>
</evidence>
<name>A0A0G0W395_9BACT</name>
<comment type="caution">
    <text evidence="1">The sequence shown here is derived from an EMBL/GenBank/DDBJ whole genome shotgun (WGS) entry which is preliminary data.</text>
</comment>
<dbReference type="InterPro" id="IPR029063">
    <property type="entry name" value="SAM-dependent_MTases_sf"/>
</dbReference>
<dbReference type="Gene3D" id="3.40.50.150">
    <property type="entry name" value="Vaccinia Virus protein VP39"/>
    <property type="match status" value="1"/>
</dbReference>
<dbReference type="EMBL" id="LBZW01000029">
    <property type="protein sequence ID" value="KKR78660.1"/>
    <property type="molecule type" value="Genomic_DNA"/>
</dbReference>
<reference evidence="1 2" key="1">
    <citation type="journal article" date="2015" name="Nature">
        <title>rRNA introns, odd ribosomes, and small enigmatic genomes across a large radiation of phyla.</title>
        <authorList>
            <person name="Brown C.T."/>
            <person name="Hug L.A."/>
            <person name="Thomas B.C."/>
            <person name="Sharon I."/>
            <person name="Castelle C.J."/>
            <person name="Singh A."/>
            <person name="Wilkins M.J."/>
            <person name="Williams K.H."/>
            <person name="Banfield J.F."/>
        </authorList>
    </citation>
    <scope>NUCLEOTIDE SEQUENCE [LARGE SCALE GENOMIC DNA]</scope>
</reference>
<dbReference type="Proteomes" id="UP000034749">
    <property type="component" value="Unassembled WGS sequence"/>
</dbReference>
<evidence type="ECO:0008006" key="3">
    <source>
        <dbReference type="Google" id="ProtNLM"/>
    </source>
</evidence>